<organism evidence="2 3">
    <name type="scientific">Allochromatium warmingii</name>
    <name type="common">Chromatium warmingii</name>
    <dbReference type="NCBI Taxonomy" id="61595"/>
    <lineage>
        <taxon>Bacteria</taxon>
        <taxon>Pseudomonadati</taxon>
        <taxon>Pseudomonadota</taxon>
        <taxon>Gammaproteobacteria</taxon>
        <taxon>Chromatiales</taxon>
        <taxon>Chromatiaceae</taxon>
        <taxon>Allochromatium</taxon>
    </lineage>
</organism>
<dbReference type="AlphaFoldDB" id="A0A1H3J4M0"/>
<dbReference type="InterPro" id="IPR014982">
    <property type="entry name" value="GSCFA"/>
</dbReference>
<evidence type="ECO:0000259" key="1">
    <source>
        <dbReference type="Pfam" id="PF08885"/>
    </source>
</evidence>
<dbReference type="RefSeq" id="WP_218139732.1">
    <property type="nucleotide sequence ID" value="NZ_FNOW01000052.1"/>
</dbReference>
<gene>
    <name evidence="2" type="ORF">SAMN05421644_15213</name>
</gene>
<protein>
    <submittedName>
        <fullName evidence="2">GSCFA family protein</fullName>
    </submittedName>
</protein>
<reference evidence="3" key="1">
    <citation type="submission" date="2016-10" db="EMBL/GenBank/DDBJ databases">
        <authorList>
            <person name="Varghese N."/>
            <person name="Submissions S."/>
        </authorList>
    </citation>
    <scope>NUCLEOTIDE SEQUENCE [LARGE SCALE GENOMIC DNA]</scope>
    <source>
        <strain evidence="3">DSM 173</strain>
    </source>
</reference>
<name>A0A1H3J4M0_ALLWA</name>
<keyword evidence="3" id="KW-1185">Reference proteome</keyword>
<dbReference type="Proteomes" id="UP000198672">
    <property type="component" value="Unassembled WGS sequence"/>
</dbReference>
<evidence type="ECO:0000313" key="2">
    <source>
        <dbReference type="EMBL" id="SDY34933.1"/>
    </source>
</evidence>
<feature type="domain" description="GSCFA" evidence="1">
    <location>
        <begin position="324"/>
        <end position="592"/>
    </location>
</feature>
<accession>A0A1H3J4M0</accession>
<proteinExistence type="predicted"/>
<evidence type="ECO:0000313" key="3">
    <source>
        <dbReference type="Proteomes" id="UP000198672"/>
    </source>
</evidence>
<dbReference type="EMBL" id="FNOW01000052">
    <property type="protein sequence ID" value="SDY34933.1"/>
    <property type="molecule type" value="Genomic_DNA"/>
</dbReference>
<dbReference type="STRING" id="61595.SAMN05421644_15213"/>
<dbReference type="Pfam" id="PF08885">
    <property type="entry name" value="GSCFA"/>
    <property type="match status" value="1"/>
</dbReference>
<sequence>MKILVAGSCLSALIAKELGKRKHQLLDALHHVRLDAYMWYLSGEMPVGATEKQLLIIEEKAGEACVSPKKKELLAARLKNQTEKKLSNFTSLLKNADWLILDNHYDLSLPLHRIYADEKYCFLNVGEQAIAGESVGFFDLSHAAEIYAKLVYWIRLKNPQIKIIYINYPVSAWEKLRVDNYRLSRAQELKRIFEDAESQIPGLKVVPFIDVPDERLDLEKGVHYFDAEFYDLLADVVEFLANNDDFSFLCGHGNLGFHDLKKMISSSHGGENNHVNSTRVSELSHPYSNMPRRQYWKPSVAEPYPLVITDLYRKKFTISVQDAIATCGSCFAQHIGKRLRNGGYRYLDQEPAPKELGAEKAKALGYGLYSARYGNVYTSRQLVQLFQRAFDRLHFDEVWQNFQGRYIDPFRPNLCGEGEATAEVVLEAQRQHLKQVRRMFETLDVFVFTMGLTETWIHRDTSAVYPICPGVTAGCFDPNRYAFVNLDYATILDEMETFLAALKEVNSTAKVLLTVSPVPLTATAENRHVLLSTIASKSILRAVADRLYQSHKHVDYFPSYDIIMSPPYRGMFFKNNLRSIHEEGVDYVMSHFFDQHCLHEAEATSAIEQSTVPACTACGAAENAEEDGEAFCDEAFLELERQLDAS</sequence>